<dbReference type="InterPro" id="IPR000595">
    <property type="entry name" value="cNMP-bd_dom"/>
</dbReference>
<accession>A0A1Z4N132</accession>
<reference evidence="2 3" key="1">
    <citation type="submission" date="2017-06" db="EMBL/GenBank/DDBJ databases">
        <title>Genome sequencing of cyanobaciteial culture collection at National Institute for Environmental Studies (NIES).</title>
        <authorList>
            <person name="Hirose Y."/>
            <person name="Shimura Y."/>
            <person name="Fujisawa T."/>
            <person name="Nakamura Y."/>
            <person name="Kawachi M."/>
        </authorList>
    </citation>
    <scope>NUCLEOTIDE SEQUENCE [LARGE SCALE GENOMIC DNA]</scope>
    <source>
        <strain evidence="2 3">NIES-37</strain>
    </source>
</reference>
<dbReference type="Gene3D" id="2.60.120.10">
    <property type="entry name" value="Jelly Rolls"/>
    <property type="match status" value="2"/>
</dbReference>
<protein>
    <submittedName>
        <fullName evidence="2">Cyclic nucleotide-binding protein</fullName>
    </submittedName>
</protein>
<dbReference type="NCBIfam" id="TIGR03896">
    <property type="entry name" value="cyc_nuc_ocin"/>
    <property type="match status" value="1"/>
</dbReference>
<evidence type="ECO:0000313" key="3">
    <source>
        <dbReference type="Proteomes" id="UP000218785"/>
    </source>
</evidence>
<feature type="domain" description="Cyclic nucleotide-binding" evidence="1">
    <location>
        <begin position="170"/>
        <end position="283"/>
    </location>
</feature>
<gene>
    <name evidence="2" type="ORF">NIES37_34010</name>
</gene>
<dbReference type="CDD" id="cd00038">
    <property type="entry name" value="CAP_ED"/>
    <property type="match status" value="2"/>
</dbReference>
<dbReference type="Pfam" id="PF00027">
    <property type="entry name" value="cNMP_binding"/>
    <property type="match status" value="2"/>
</dbReference>
<dbReference type="InterPro" id="IPR023892">
    <property type="entry name" value="cNMP-bd"/>
</dbReference>
<dbReference type="EMBL" id="AP018248">
    <property type="protein sequence ID" value="BAY99419.1"/>
    <property type="molecule type" value="Genomic_DNA"/>
</dbReference>
<name>A0A1Z4N132_9CYAN</name>
<dbReference type="InterPro" id="IPR018490">
    <property type="entry name" value="cNMP-bd_dom_sf"/>
</dbReference>
<dbReference type="InterPro" id="IPR050397">
    <property type="entry name" value="Env_Response_Regulators"/>
</dbReference>
<dbReference type="PANTHER" id="PTHR24567:SF74">
    <property type="entry name" value="HTH-TYPE TRANSCRIPTIONAL REGULATOR ARCR"/>
    <property type="match status" value="1"/>
</dbReference>
<keyword evidence="3" id="KW-1185">Reference proteome</keyword>
<organism evidence="2 3">
    <name type="scientific">Tolypothrix tenuis PCC 7101</name>
    <dbReference type="NCBI Taxonomy" id="231146"/>
    <lineage>
        <taxon>Bacteria</taxon>
        <taxon>Bacillati</taxon>
        <taxon>Cyanobacteriota</taxon>
        <taxon>Cyanophyceae</taxon>
        <taxon>Nostocales</taxon>
        <taxon>Tolypothrichaceae</taxon>
        <taxon>Tolypothrix</taxon>
    </lineage>
</organism>
<dbReference type="GO" id="GO:0005829">
    <property type="term" value="C:cytosol"/>
    <property type="evidence" value="ECO:0007669"/>
    <property type="project" value="TreeGrafter"/>
</dbReference>
<dbReference type="PROSITE" id="PS50042">
    <property type="entry name" value="CNMP_BINDING_3"/>
    <property type="match status" value="2"/>
</dbReference>
<dbReference type="SUPFAM" id="SSF51206">
    <property type="entry name" value="cAMP-binding domain-like"/>
    <property type="match status" value="2"/>
</dbReference>
<dbReference type="AlphaFoldDB" id="A0A1Z4N132"/>
<dbReference type="Proteomes" id="UP000218785">
    <property type="component" value="Chromosome"/>
</dbReference>
<evidence type="ECO:0000259" key="1">
    <source>
        <dbReference type="PROSITE" id="PS50042"/>
    </source>
</evidence>
<evidence type="ECO:0000313" key="2">
    <source>
        <dbReference type="EMBL" id="BAY99419.1"/>
    </source>
</evidence>
<feature type="domain" description="Cyclic nucleotide-binding" evidence="1">
    <location>
        <begin position="5"/>
        <end position="119"/>
    </location>
</feature>
<dbReference type="SMART" id="SM00100">
    <property type="entry name" value="cNMP"/>
    <property type="match status" value="2"/>
</dbReference>
<sequence>MTEVLLKELSNEDIDWMLAAGKQVELEPGTVLIQQDQPLEALHILLDGALLVTLAQADKNPLGRAFAALEGGTLSGREIARLSNGEMVGEIPFVETYLPATTVSATSKSLVLTIPRTRLLSKLEQDLSFAAHLYRASAVLLANRLEQMINQLGNSTVVLSQPQLREALIVFAELHDRDLDWLITAGKVEQFPANYVLIRSGRPIEALYILLDGSVTLNAAETEYNPLSQAFSNLEDSENQVFEKEFGRLWRGDILGETPFIEVQPSAVTVKTLEDSRVLTIPRWRLSAKLLHDVGFASRFYRVLAILLADKQQAIAQRLGYGRVTYSSGQSLEESYSNELSTNSLGQVALAGARFEWMLKRIGIE</sequence>
<proteinExistence type="predicted"/>
<dbReference type="KEGG" id="ttq:NIES37_34010"/>
<dbReference type="GO" id="GO:0003700">
    <property type="term" value="F:DNA-binding transcription factor activity"/>
    <property type="evidence" value="ECO:0007669"/>
    <property type="project" value="TreeGrafter"/>
</dbReference>
<dbReference type="InterPro" id="IPR014710">
    <property type="entry name" value="RmlC-like_jellyroll"/>
</dbReference>
<dbReference type="RefSeq" id="WP_096577522.1">
    <property type="nucleotide sequence ID" value="NZ_CAWNJS010000001.1"/>
</dbReference>
<dbReference type="PANTHER" id="PTHR24567">
    <property type="entry name" value="CRP FAMILY TRANSCRIPTIONAL REGULATORY PROTEIN"/>
    <property type="match status" value="1"/>
</dbReference>